<evidence type="ECO:0000313" key="7">
    <source>
        <dbReference type="Proteomes" id="UP000005237"/>
    </source>
</evidence>
<feature type="region of interest" description="Disordered" evidence="5">
    <location>
        <begin position="387"/>
        <end position="458"/>
    </location>
</feature>
<feature type="region of interest" description="Disordered" evidence="5">
    <location>
        <begin position="1"/>
        <end position="35"/>
    </location>
</feature>
<feature type="compositionally biased region" description="Basic residues" evidence="5">
    <location>
        <begin position="411"/>
        <end position="426"/>
    </location>
</feature>
<sequence length="660" mass="74897">MSDDSDIDDVAHQRLLQSIQTPGSVKKTRLKKGTKQKIDASSLLSHITVSRASTNKAKESLGIAGLETTESGEKSTKKRKSEAANQEEKTKKRKLKSKTLIPLKDVEARKAIEGKIAFNDLKKEVTHNWTELVQSNRISEQLIFPLTKPDGVLWGDEKTEPILTEKEMEVMKATDIKMAKERLSQMQRMRAIVGIQEAKNRYMNKIKSKGYHRILKREKRKQLLKEFDDLVTRDPNAAHEKLAELDLQRVMERGSLKHRGQNQKFKQMLEKHASRNPEVKKLLDEHLRMGRELKAKVVAAGNGDASDDESANKKDETLTKKKSIHDLLKDAAQEAEKESKQKVGAALLDSFLDDTDAQKVTLAQMRAKKRQEAAQIRSISANLAGSATKDQPLFDETETWEEQNEQEKADKKKAKKQRHKKEKSRKGTIGVTSYVRKDYDPKAEARKAEDGEDNFDSKVDKAVEAAGVHAEEKRQKEIEIDPSKFLELNTHDLTQVSADFVDKMDQFDEETSNVINEAFKDDDVVGDFEEIKEGVKDKEKVKDIDLNLAGWGSWVGPGTTEKKRRRNFVVKAKEKKRKDGERNGLIITESLTAKDGIGKIQPRSLPFPYSRVEDYEAVLKQPLGLDWNMEKMRDEMCKPAVVVEAGRAIRPINKKVLLGE</sequence>
<comment type="subcellular location">
    <subcellularLocation>
        <location evidence="1">Nucleus</location>
        <location evidence="1">Nucleolus</location>
    </subcellularLocation>
</comment>
<dbReference type="GO" id="GO:0032040">
    <property type="term" value="C:small-subunit processome"/>
    <property type="evidence" value="ECO:0007669"/>
    <property type="project" value="InterPro"/>
</dbReference>
<dbReference type="InterPro" id="IPR006709">
    <property type="entry name" value="SSU_processome_Utp14"/>
</dbReference>
<comment type="similarity">
    <text evidence="2">Belongs to the UTP14 family.</text>
</comment>
<accession>A0A8R1E102</accession>
<evidence type="ECO:0000256" key="4">
    <source>
        <dbReference type="ARBA" id="ARBA00023242"/>
    </source>
</evidence>
<protein>
    <submittedName>
        <fullName evidence="6">Uncharacterized protein</fullName>
    </submittedName>
</protein>
<dbReference type="PANTHER" id="PTHR14150:SF12">
    <property type="entry name" value="U3 SMALL NUCLEOLAR RNA-ASSOCIATED PROTEIN 14 HOMOLOG A"/>
    <property type="match status" value="1"/>
</dbReference>
<feature type="compositionally biased region" description="Basic and acidic residues" evidence="5">
    <location>
        <begin position="435"/>
        <end position="458"/>
    </location>
</feature>
<dbReference type="PANTHER" id="PTHR14150">
    <property type="entry name" value="U3 SMALL NUCLEOLAR RNA-ASSOCIATED PROTEIN 14"/>
    <property type="match status" value="1"/>
</dbReference>
<keyword evidence="7" id="KW-1185">Reference proteome</keyword>
<evidence type="ECO:0000256" key="1">
    <source>
        <dbReference type="ARBA" id="ARBA00004604"/>
    </source>
</evidence>
<feature type="region of interest" description="Disordered" evidence="5">
    <location>
        <begin position="58"/>
        <end position="93"/>
    </location>
</feature>
<feature type="region of interest" description="Disordered" evidence="5">
    <location>
        <begin position="298"/>
        <end position="317"/>
    </location>
</feature>
<feature type="compositionally biased region" description="Acidic residues" evidence="5">
    <location>
        <begin position="393"/>
        <end position="404"/>
    </location>
</feature>
<keyword evidence="3" id="KW-0597">Phosphoprotein</keyword>
<reference evidence="6" key="2">
    <citation type="submission" date="2022-06" db="UniProtKB">
        <authorList>
            <consortium name="EnsemblMetazoa"/>
        </authorList>
    </citation>
    <scope>IDENTIFICATION</scope>
    <source>
        <strain evidence="6">DF5081</strain>
    </source>
</reference>
<dbReference type="Pfam" id="PF04615">
    <property type="entry name" value="Utp14"/>
    <property type="match status" value="1"/>
</dbReference>
<dbReference type="GO" id="GO:0006364">
    <property type="term" value="P:rRNA processing"/>
    <property type="evidence" value="ECO:0007669"/>
    <property type="project" value="InterPro"/>
</dbReference>
<evidence type="ECO:0000256" key="3">
    <source>
        <dbReference type="ARBA" id="ARBA00022553"/>
    </source>
</evidence>
<organism evidence="6 7">
    <name type="scientific">Caenorhabditis japonica</name>
    <dbReference type="NCBI Taxonomy" id="281687"/>
    <lineage>
        <taxon>Eukaryota</taxon>
        <taxon>Metazoa</taxon>
        <taxon>Ecdysozoa</taxon>
        <taxon>Nematoda</taxon>
        <taxon>Chromadorea</taxon>
        <taxon>Rhabditida</taxon>
        <taxon>Rhabditina</taxon>
        <taxon>Rhabditomorpha</taxon>
        <taxon>Rhabditoidea</taxon>
        <taxon>Rhabditidae</taxon>
        <taxon>Peloderinae</taxon>
        <taxon>Caenorhabditis</taxon>
    </lineage>
</organism>
<keyword evidence="4" id="KW-0539">Nucleus</keyword>
<evidence type="ECO:0000256" key="5">
    <source>
        <dbReference type="SAM" id="MobiDB-lite"/>
    </source>
</evidence>
<reference evidence="7" key="1">
    <citation type="submission" date="2010-08" db="EMBL/GenBank/DDBJ databases">
        <authorList>
            <consortium name="Caenorhabditis japonica Sequencing Consortium"/>
            <person name="Wilson R.K."/>
        </authorList>
    </citation>
    <scope>NUCLEOTIDE SEQUENCE [LARGE SCALE GENOMIC DNA]</scope>
    <source>
        <strain evidence="7">DF5081</strain>
    </source>
</reference>
<proteinExistence type="inferred from homology"/>
<dbReference type="AlphaFoldDB" id="A0A8R1E102"/>
<dbReference type="EnsemblMetazoa" id="CJA15785.1">
    <property type="protein sequence ID" value="CJA15785.1"/>
    <property type="gene ID" value="WBGene00134989"/>
</dbReference>
<evidence type="ECO:0000256" key="2">
    <source>
        <dbReference type="ARBA" id="ARBA00007774"/>
    </source>
</evidence>
<dbReference type="Proteomes" id="UP000005237">
    <property type="component" value="Unassembled WGS sequence"/>
</dbReference>
<feature type="compositionally biased region" description="Basic residues" evidence="5">
    <location>
        <begin position="26"/>
        <end position="35"/>
    </location>
</feature>
<name>A0A8R1E102_CAEJA</name>
<evidence type="ECO:0000313" key="6">
    <source>
        <dbReference type="EnsemblMetazoa" id="CJA15785.1"/>
    </source>
</evidence>